<dbReference type="OMA" id="AGAYLMD"/>
<evidence type="ECO:0000256" key="6">
    <source>
        <dbReference type="ARBA" id="ARBA00022989"/>
    </source>
</evidence>
<keyword evidence="5" id="KW-0552">Olfaction</keyword>
<dbReference type="GO" id="GO:0005886">
    <property type="term" value="C:plasma membrane"/>
    <property type="evidence" value="ECO:0007669"/>
    <property type="project" value="UniProtKB-SubCell"/>
</dbReference>
<keyword evidence="8" id="KW-0675">Receptor</keyword>
<accession>A0A8B8I7D0</accession>
<evidence type="ECO:0000256" key="8">
    <source>
        <dbReference type="ARBA" id="ARBA00023170"/>
    </source>
</evidence>
<evidence type="ECO:0000313" key="12">
    <source>
        <dbReference type="RefSeq" id="XP_026492041.2"/>
    </source>
</evidence>
<keyword evidence="3" id="KW-0716">Sensory transduction</keyword>
<keyword evidence="7 10" id="KW-0472">Membrane</keyword>
<evidence type="ECO:0000256" key="5">
    <source>
        <dbReference type="ARBA" id="ARBA00022725"/>
    </source>
</evidence>
<keyword evidence="4 10" id="KW-0812">Transmembrane</keyword>
<evidence type="ECO:0000256" key="4">
    <source>
        <dbReference type="ARBA" id="ARBA00022692"/>
    </source>
</evidence>
<dbReference type="Proteomes" id="UP001652626">
    <property type="component" value="Chromosome 10"/>
</dbReference>
<evidence type="ECO:0000256" key="9">
    <source>
        <dbReference type="ARBA" id="ARBA00023224"/>
    </source>
</evidence>
<keyword evidence="9" id="KW-0807">Transducer</keyword>
<reference evidence="12" key="1">
    <citation type="submission" date="2025-08" db="UniProtKB">
        <authorList>
            <consortium name="RefSeq"/>
        </authorList>
    </citation>
    <scope>IDENTIFICATION</scope>
    <source>
        <tissue evidence="12">Whole body</tissue>
    </source>
</reference>
<dbReference type="OrthoDB" id="6765072at2759"/>
<evidence type="ECO:0000256" key="7">
    <source>
        <dbReference type="ARBA" id="ARBA00023136"/>
    </source>
</evidence>
<sequence>MSQLRSLYMLLHEDFREVIKSKDVDLQIKQIVRRHSALSDLLIEMSDAFGAIFTIHVLFLSVTICFYGIAARINARLEDLNNFLISVITAVNIYNCCRHGQLVTDSAVDVATVAYDSVWEDLSCKHMKIILLAILRSQQASYIRSMKCSEISLKTFITIMNMTWSFISLVTKLYQD</sequence>
<evidence type="ECO:0000256" key="3">
    <source>
        <dbReference type="ARBA" id="ARBA00022606"/>
    </source>
</evidence>
<keyword evidence="11" id="KW-1185">Reference proteome</keyword>
<feature type="transmembrane region" description="Helical" evidence="10">
    <location>
        <begin position="48"/>
        <end position="70"/>
    </location>
</feature>
<name>A0A8B8I7D0_VANTA</name>
<dbReference type="InterPro" id="IPR004117">
    <property type="entry name" value="7tm6_olfct_rcpt"/>
</dbReference>
<dbReference type="PANTHER" id="PTHR21137">
    <property type="entry name" value="ODORANT RECEPTOR"/>
    <property type="match status" value="1"/>
</dbReference>
<dbReference type="RefSeq" id="XP_026492041.2">
    <property type="nucleotide sequence ID" value="XM_026636256.2"/>
</dbReference>
<comment type="subcellular location">
    <subcellularLocation>
        <location evidence="1">Cell membrane</location>
        <topology evidence="1">Multi-pass membrane protein</topology>
    </subcellularLocation>
</comment>
<organism evidence="11 12">
    <name type="scientific">Vanessa tameamea</name>
    <name type="common">Kamehameha butterfly</name>
    <dbReference type="NCBI Taxonomy" id="334116"/>
    <lineage>
        <taxon>Eukaryota</taxon>
        <taxon>Metazoa</taxon>
        <taxon>Ecdysozoa</taxon>
        <taxon>Arthropoda</taxon>
        <taxon>Hexapoda</taxon>
        <taxon>Insecta</taxon>
        <taxon>Pterygota</taxon>
        <taxon>Neoptera</taxon>
        <taxon>Endopterygota</taxon>
        <taxon>Lepidoptera</taxon>
        <taxon>Glossata</taxon>
        <taxon>Ditrysia</taxon>
        <taxon>Papilionoidea</taxon>
        <taxon>Nymphalidae</taxon>
        <taxon>Nymphalinae</taxon>
        <taxon>Vanessa</taxon>
    </lineage>
</organism>
<dbReference type="GO" id="GO:0005549">
    <property type="term" value="F:odorant binding"/>
    <property type="evidence" value="ECO:0007669"/>
    <property type="project" value="InterPro"/>
</dbReference>
<evidence type="ECO:0000256" key="1">
    <source>
        <dbReference type="ARBA" id="ARBA00004651"/>
    </source>
</evidence>
<proteinExistence type="predicted"/>
<dbReference type="Pfam" id="PF02949">
    <property type="entry name" value="7tm_6"/>
    <property type="match status" value="1"/>
</dbReference>
<dbReference type="AlphaFoldDB" id="A0A8B8I7D0"/>
<dbReference type="GO" id="GO:0004984">
    <property type="term" value="F:olfactory receptor activity"/>
    <property type="evidence" value="ECO:0007669"/>
    <property type="project" value="InterPro"/>
</dbReference>
<protein>
    <submittedName>
        <fullName evidence="12">Odorant receptor 85c-like</fullName>
    </submittedName>
</protein>
<dbReference type="PANTHER" id="PTHR21137:SF35">
    <property type="entry name" value="ODORANT RECEPTOR 19A-RELATED"/>
    <property type="match status" value="1"/>
</dbReference>
<keyword evidence="2" id="KW-1003">Cell membrane</keyword>
<evidence type="ECO:0000256" key="2">
    <source>
        <dbReference type="ARBA" id="ARBA00022475"/>
    </source>
</evidence>
<dbReference type="GeneID" id="113397757"/>
<gene>
    <name evidence="12" type="primary">LOC113397757</name>
</gene>
<evidence type="ECO:0000256" key="10">
    <source>
        <dbReference type="SAM" id="Phobius"/>
    </source>
</evidence>
<dbReference type="GO" id="GO:0007165">
    <property type="term" value="P:signal transduction"/>
    <property type="evidence" value="ECO:0007669"/>
    <property type="project" value="UniProtKB-KW"/>
</dbReference>
<evidence type="ECO:0000313" key="11">
    <source>
        <dbReference type="Proteomes" id="UP001652626"/>
    </source>
</evidence>
<keyword evidence="6 10" id="KW-1133">Transmembrane helix</keyword>